<keyword evidence="2" id="KW-0472">Membrane</keyword>
<name>A0A9P6LWG9_MORAP</name>
<dbReference type="EMBL" id="JAAAHY010001817">
    <property type="protein sequence ID" value="KAF9946593.1"/>
    <property type="molecule type" value="Genomic_DNA"/>
</dbReference>
<feature type="transmembrane region" description="Helical" evidence="2">
    <location>
        <begin position="191"/>
        <end position="210"/>
    </location>
</feature>
<evidence type="ECO:0000256" key="2">
    <source>
        <dbReference type="SAM" id="Phobius"/>
    </source>
</evidence>
<feature type="signal peptide" evidence="3">
    <location>
        <begin position="1"/>
        <end position="20"/>
    </location>
</feature>
<protein>
    <submittedName>
        <fullName evidence="4">Uncharacterized protein</fullName>
    </submittedName>
</protein>
<evidence type="ECO:0000256" key="3">
    <source>
        <dbReference type="SAM" id="SignalP"/>
    </source>
</evidence>
<gene>
    <name evidence="4" type="ORF">BGZ70_003140</name>
</gene>
<feature type="region of interest" description="Disordered" evidence="1">
    <location>
        <begin position="134"/>
        <end position="182"/>
    </location>
</feature>
<feature type="region of interest" description="Disordered" evidence="1">
    <location>
        <begin position="224"/>
        <end position="294"/>
    </location>
</feature>
<evidence type="ECO:0000313" key="4">
    <source>
        <dbReference type="EMBL" id="KAF9946593.1"/>
    </source>
</evidence>
<evidence type="ECO:0000313" key="5">
    <source>
        <dbReference type="Proteomes" id="UP000738359"/>
    </source>
</evidence>
<keyword evidence="5" id="KW-1185">Reference proteome</keyword>
<feature type="compositionally biased region" description="Pro residues" evidence="1">
    <location>
        <begin position="145"/>
        <end position="164"/>
    </location>
</feature>
<keyword evidence="3" id="KW-0732">Signal</keyword>
<feature type="compositionally biased region" description="Acidic residues" evidence="1">
    <location>
        <begin position="254"/>
        <end position="271"/>
    </location>
</feature>
<organism evidence="4 5">
    <name type="scientific">Mortierella alpina</name>
    <name type="common">Oleaginous fungus</name>
    <name type="synonym">Mortierella renispora</name>
    <dbReference type="NCBI Taxonomy" id="64518"/>
    <lineage>
        <taxon>Eukaryota</taxon>
        <taxon>Fungi</taxon>
        <taxon>Fungi incertae sedis</taxon>
        <taxon>Mucoromycota</taxon>
        <taxon>Mortierellomycotina</taxon>
        <taxon>Mortierellomycetes</taxon>
        <taxon>Mortierellales</taxon>
        <taxon>Mortierellaceae</taxon>
        <taxon>Mortierella</taxon>
    </lineage>
</organism>
<feature type="chain" id="PRO_5040359532" evidence="3">
    <location>
        <begin position="21"/>
        <end position="294"/>
    </location>
</feature>
<keyword evidence="2" id="KW-1133">Transmembrane helix</keyword>
<reference evidence="4" key="1">
    <citation type="journal article" date="2020" name="Fungal Divers.">
        <title>Resolving the Mortierellaceae phylogeny through synthesis of multi-gene phylogenetics and phylogenomics.</title>
        <authorList>
            <person name="Vandepol N."/>
            <person name="Liber J."/>
            <person name="Desiro A."/>
            <person name="Na H."/>
            <person name="Kennedy M."/>
            <person name="Barry K."/>
            <person name="Grigoriev I.V."/>
            <person name="Miller A.N."/>
            <person name="O'Donnell K."/>
            <person name="Stajich J.E."/>
            <person name="Bonito G."/>
        </authorList>
    </citation>
    <scope>NUCLEOTIDE SEQUENCE</scope>
    <source>
        <strain evidence="4">CK1249</strain>
    </source>
</reference>
<comment type="caution">
    <text evidence="4">The sequence shown here is derived from an EMBL/GenBank/DDBJ whole genome shotgun (WGS) entry which is preliminary data.</text>
</comment>
<keyword evidence="2" id="KW-0812">Transmembrane</keyword>
<feature type="compositionally biased region" description="Basic and acidic residues" evidence="1">
    <location>
        <begin position="272"/>
        <end position="294"/>
    </location>
</feature>
<dbReference type="Proteomes" id="UP000738359">
    <property type="component" value="Unassembled WGS sequence"/>
</dbReference>
<evidence type="ECO:0000256" key="1">
    <source>
        <dbReference type="SAM" id="MobiDB-lite"/>
    </source>
</evidence>
<accession>A0A9P6LWG9</accession>
<dbReference type="OrthoDB" id="2416293at2759"/>
<dbReference type="AlphaFoldDB" id="A0A9P6LWG9"/>
<proteinExistence type="predicted"/>
<sequence length="294" mass="31567">MRFFTASLLACILAAGSAQAQGVPATSPPPPPSRGQAVTVLYSIDFNNNAGIDIAPFNTCFASETAFADYTYLSFAPKNATINFYKDSNCADFAFGLVGFYVTHPGQAKSFRWVGWTEDTIGYYFDKNPIQGQGDAANGGYEPSPQTPPPNGGNKPGTPPPPTTPGNTNDNKDQNNSGGGDSNQISISSTFFGGVFGTLAVLSVGGLIYWKRVGKRMVEDKGKGVLPYDRVGDDEANGAEDILLTSSDKRDNFELGDDADDEDEDEDEDENQEGKAHGQRTAGRDRYRDDDDHV</sequence>